<evidence type="ECO:0000259" key="3">
    <source>
        <dbReference type="Pfam" id="PF07238"/>
    </source>
</evidence>
<dbReference type="InterPro" id="IPR009875">
    <property type="entry name" value="PilZ_domain"/>
</dbReference>
<evidence type="ECO:0000256" key="2">
    <source>
        <dbReference type="SAM" id="Phobius"/>
    </source>
</evidence>
<dbReference type="Pfam" id="PF07238">
    <property type="entry name" value="PilZ"/>
    <property type="match status" value="1"/>
</dbReference>
<dbReference type="EMBL" id="FORI01000002">
    <property type="protein sequence ID" value="SFI55429.1"/>
    <property type="molecule type" value="Genomic_DNA"/>
</dbReference>
<evidence type="ECO:0000313" key="4">
    <source>
        <dbReference type="EMBL" id="SFI55429.1"/>
    </source>
</evidence>
<dbReference type="OrthoDB" id="358587at2"/>
<sequence>MYTVTFIIILIVILAIMGAVYTAFKQRINFFITGLDAGFAFTEIAMLWNAAELCNLEQPTALFYSLPALTSCMTQISNVTSSDNNPKNQLLMTKLFNYRTKIQNEADDKKGMTTTHSLDKGQTLRIILPGKGVFTSEIVGNGNFLVINVPRQKNLIPYTGEDWVGKVISVYLWRKGDARYVFDTTVTQSGLFLGKSSLFLKHSSNLVRTQKRKAVRVKCQIYGMLYIIKKDKVDINAIETQNGFRCLIEDISEAGALIRIGGKGVQNVKIKLQFNVHNKLILMVGVVRTVEFNEEQNQSLLHFECTHIETSMRNEVLKFVYNMMPENEKEVLEALEQTEDDEKAEQITSQEETQSEDTPKVDSAIAEEVEAAANQVKEENTAAAGSVDASPAKSGDDIPNQADEINVF</sequence>
<feature type="transmembrane region" description="Helical" evidence="2">
    <location>
        <begin position="6"/>
        <end position="24"/>
    </location>
</feature>
<proteinExistence type="predicted"/>
<name>A0A1I3J5G9_9SPIR</name>
<gene>
    <name evidence="4" type="ORF">SAMN04487775_102347</name>
</gene>
<feature type="domain" description="PilZ" evidence="3">
    <location>
        <begin position="210"/>
        <end position="321"/>
    </location>
</feature>
<dbReference type="GO" id="GO:0035438">
    <property type="term" value="F:cyclic-di-GMP binding"/>
    <property type="evidence" value="ECO:0007669"/>
    <property type="project" value="InterPro"/>
</dbReference>
<reference evidence="5" key="1">
    <citation type="submission" date="2016-10" db="EMBL/GenBank/DDBJ databases">
        <authorList>
            <person name="Varghese N."/>
            <person name="Submissions S."/>
        </authorList>
    </citation>
    <scope>NUCLEOTIDE SEQUENCE [LARGE SCALE GENOMIC DNA]</scope>
    <source>
        <strain evidence="5">XBD1002</strain>
    </source>
</reference>
<organism evidence="4 5">
    <name type="scientific">Treponema bryantii</name>
    <dbReference type="NCBI Taxonomy" id="163"/>
    <lineage>
        <taxon>Bacteria</taxon>
        <taxon>Pseudomonadati</taxon>
        <taxon>Spirochaetota</taxon>
        <taxon>Spirochaetia</taxon>
        <taxon>Spirochaetales</taxon>
        <taxon>Treponemataceae</taxon>
        <taxon>Treponema</taxon>
    </lineage>
</organism>
<dbReference type="AlphaFoldDB" id="A0A1I3J5G9"/>
<feature type="region of interest" description="Disordered" evidence="1">
    <location>
        <begin position="339"/>
        <end position="408"/>
    </location>
</feature>
<keyword evidence="2" id="KW-0812">Transmembrane</keyword>
<evidence type="ECO:0000313" key="5">
    <source>
        <dbReference type="Proteomes" id="UP000182737"/>
    </source>
</evidence>
<evidence type="ECO:0000256" key="1">
    <source>
        <dbReference type="SAM" id="MobiDB-lite"/>
    </source>
</evidence>
<keyword evidence="2" id="KW-0472">Membrane</keyword>
<keyword evidence="5" id="KW-1185">Reference proteome</keyword>
<dbReference type="RefSeq" id="WP_074930727.1">
    <property type="nucleotide sequence ID" value="NZ_FORI01000002.1"/>
</dbReference>
<keyword evidence="2" id="KW-1133">Transmembrane helix</keyword>
<protein>
    <submittedName>
        <fullName evidence="4">PilZ domain-containing protein</fullName>
    </submittedName>
</protein>
<accession>A0A1I3J5G9</accession>
<dbReference type="Proteomes" id="UP000182737">
    <property type="component" value="Unassembled WGS sequence"/>
</dbReference>